<dbReference type="Proteomes" id="UP001519294">
    <property type="component" value="Unassembled WGS sequence"/>
</dbReference>
<dbReference type="CDD" id="cd01306">
    <property type="entry name" value="PhnM"/>
    <property type="match status" value="1"/>
</dbReference>
<dbReference type="InterPro" id="IPR051781">
    <property type="entry name" value="Metallo-dep_Hydrolase"/>
</dbReference>
<name>A0ABS4S9K3_9BACI</name>
<dbReference type="Gene3D" id="3.20.20.140">
    <property type="entry name" value="Metal-dependent hydrolases"/>
    <property type="match status" value="2"/>
</dbReference>
<keyword evidence="3" id="KW-1185">Reference proteome</keyword>
<feature type="domain" description="Amidohydrolase-related" evidence="1">
    <location>
        <begin position="52"/>
        <end position="382"/>
    </location>
</feature>
<dbReference type="Pfam" id="PF01979">
    <property type="entry name" value="Amidohydro_1"/>
    <property type="match status" value="1"/>
</dbReference>
<keyword evidence="2" id="KW-0378">Hydrolase</keyword>
<dbReference type="NCBIfam" id="NF011984">
    <property type="entry name" value="PRK15446.1-5"/>
    <property type="match status" value="1"/>
</dbReference>
<dbReference type="InterPro" id="IPR012696">
    <property type="entry name" value="PhnM"/>
</dbReference>
<dbReference type="NCBIfam" id="NF011990">
    <property type="entry name" value="PRK15446.2-6"/>
    <property type="match status" value="1"/>
</dbReference>
<dbReference type="PANTHER" id="PTHR43135">
    <property type="entry name" value="ALPHA-D-RIBOSE 1-METHYLPHOSPHONATE 5-TRIPHOSPHATE DIPHOSPHATASE"/>
    <property type="match status" value="1"/>
</dbReference>
<dbReference type="InterPro" id="IPR032466">
    <property type="entry name" value="Metal_Hydrolase"/>
</dbReference>
<evidence type="ECO:0000313" key="3">
    <source>
        <dbReference type="Proteomes" id="UP001519294"/>
    </source>
</evidence>
<dbReference type="EMBL" id="JAGIKX010000010">
    <property type="protein sequence ID" value="MBP2257554.1"/>
    <property type="molecule type" value="Genomic_DNA"/>
</dbReference>
<sequence>MYIIYNGKIVTEEKIIEDHAVLVNGPFIEAIIPEGDIYWYIDAQFIDAKGGYISPGFVDIHSDYIETIVSPRPTSMMNVDISLREAEKILISHGITTMFHSLSFYREDVFSNKPIRQPRNVQRLVDAIAETHHALHLIRHRMHARFEIDNIDGVEQIVKNIEEDKVHLLSFMDHTPGQGQYRDLEIYRDTLKGYRDLSNEQIADIIKERKNSKCLTIDQIKEVANLALSKNIAVASHDDDDTKKLNLVKTLGTTISEFPITMGVAKKAKEMGLVTVAGAPNVLMGGSHSGNLSAAEAVEHKCVDILCSDYYPSALLHAIFELSEKYGNDLHEMFMMVTLNPAKAVCMDDEVGSIRQGKKADILIIERMEDGYPMLTKTMVNGVMITTTNYRLNNEVRREIHANTGSK</sequence>
<evidence type="ECO:0000313" key="2">
    <source>
        <dbReference type="EMBL" id="MBP2257554.1"/>
    </source>
</evidence>
<dbReference type="EC" id="3.6.1.63" evidence="2"/>
<dbReference type="NCBIfam" id="TIGR02318">
    <property type="entry name" value="phosphono_phnM"/>
    <property type="match status" value="1"/>
</dbReference>
<dbReference type="InterPro" id="IPR006680">
    <property type="entry name" value="Amidohydro-rel"/>
</dbReference>
<dbReference type="PANTHER" id="PTHR43135:SF3">
    <property type="entry name" value="ALPHA-D-RIBOSE 1-METHYLPHOSPHONATE 5-TRIPHOSPHATE DIPHOSPHATASE"/>
    <property type="match status" value="1"/>
</dbReference>
<dbReference type="SUPFAM" id="SSF51338">
    <property type="entry name" value="Composite domain of metallo-dependent hydrolases"/>
    <property type="match status" value="1"/>
</dbReference>
<dbReference type="NCBIfam" id="NF011987">
    <property type="entry name" value="PRK15446.2-3"/>
    <property type="match status" value="1"/>
</dbReference>
<dbReference type="Gene3D" id="2.30.40.10">
    <property type="entry name" value="Urease, subunit C, domain 1"/>
    <property type="match status" value="2"/>
</dbReference>
<dbReference type="GO" id="GO:0016787">
    <property type="term" value="F:hydrolase activity"/>
    <property type="evidence" value="ECO:0007669"/>
    <property type="project" value="UniProtKB-KW"/>
</dbReference>
<gene>
    <name evidence="2" type="ORF">J2Z81_001502</name>
</gene>
<dbReference type="RefSeq" id="WP_051681471.1">
    <property type="nucleotide sequence ID" value="NZ_JAGIKX010000010.1"/>
</dbReference>
<reference evidence="2 3" key="1">
    <citation type="submission" date="2021-03" db="EMBL/GenBank/DDBJ databases">
        <title>Genomic Encyclopedia of Type Strains, Phase IV (KMG-IV): sequencing the most valuable type-strain genomes for metagenomic binning, comparative biology and taxonomic classification.</title>
        <authorList>
            <person name="Goeker M."/>
        </authorList>
    </citation>
    <scope>NUCLEOTIDE SEQUENCE [LARGE SCALE GENOMIC DNA]</scope>
    <source>
        <strain evidence="2 3">DSM 25790</strain>
    </source>
</reference>
<dbReference type="SUPFAM" id="SSF51556">
    <property type="entry name" value="Metallo-dependent hydrolases"/>
    <property type="match status" value="1"/>
</dbReference>
<accession>A0ABS4S9K3</accession>
<comment type="caution">
    <text evidence="2">The sequence shown here is derived from an EMBL/GenBank/DDBJ whole genome shotgun (WGS) entry which is preliminary data.</text>
</comment>
<dbReference type="PIRSF" id="PIRSF038971">
    <property type="entry name" value="PhnM"/>
    <property type="match status" value="1"/>
</dbReference>
<dbReference type="InterPro" id="IPR011059">
    <property type="entry name" value="Metal-dep_hydrolase_composite"/>
</dbReference>
<organism evidence="2 3">
    <name type="scientific">Virgibacillus alimentarius</name>
    <dbReference type="NCBI Taxonomy" id="698769"/>
    <lineage>
        <taxon>Bacteria</taxon>
        <taxon>Bacillati</taxon>
        <taxon>Bacillota</taxon>
        <taxon>Bacilli</taxon>
        <taxon>Bacillales</taxon>
        <taxon>Bacillaceae</taxon>
        <taxon>Virgibacillus</taxon>
    </lineage>
</organism>
<protein>
    <submittedName>
        <fullName evidence="2">Alpha-D-ribose 1-methylphosphonate 5-triphosphate diphosphatase</fullName>
        <ecNumber evidence="2">3.6.1.63</ecNumber>
    </submittedName>
</protein>
<proteinExistence type="predicted"/>
<evidence type="ECO:0000259" key="1">
    <source>
        <dbReference type="Pfam" id="PF01979"/>
    </source>
</evidence>